<dbReference type="CDD" id="cd00117">
    <property type="entry name" value="TFP"/>
    <property type="match status" value="1"/>
</dbReference>
<evidence type="ECO:0000313" key="1">
    <source>
        <dbReference type="EMBL" id="KAK8380600.1"/>
    </source>
</evidence>
<dbReference type="EMBL" id="JARAKH010000042">
    <property type="protein sequence ID" value="KAK8380600.1"/>
    <property type="molecule type" value="Genomic_DNA"/>
</dbReference>
<gene>
    <name evidence="1" type="ORF">O3P69_016889</name>
</gene>
<evidence type="ECO:0000313" key="2">
    <source>
        <dbReference type="Proteomes" id="UP001487740"/>
    </source>
</evidence>
<dbReference type="AlphaFoldDB" id="A0AAW0SYU6"/>
<dbReference type="Proteomes" id="UP001487740">
    <property type="component" value="Unassembled WGS sequence"/>
</dbReference>
<dbReference type="InterPro" id="IPR045860">
    <property type="entry name" value="Snake_toxin-like_sf"/>
</dbReference>
<reference evidence="1 2" key="1">
    <citation type="submission" date="2023-03" db="EMBL/GenBank/DDBJ databases">
        <title>High-quality genome of Scylla paramamosain provides insights in environmental adaptation.</title>
        <authorList>
            <person name="Zhang L."/>
        </authorList>
    </citation>
    <scope>NUCLEOTIDE SEQUENCE [LARGE SCALE GENOMIC DNA]</scope>
    <source>
        <strain evidence="1">LZ_2023a</strain>
        <tissue evidence="1">Muscle</tissue>
    </source>
</reference>
<dbReference type="SUPFAM" id="SSF57302">
    <property type="entry name" value="Snake toxin-like"/>
    <property type="match status" value="1"/>
</dbReference>
<sequence length="176" mass="18673">MHHTCHAEMFQQVTSAVVGSVCRAPLAVVVAAAVVAVGVVARQQQGPLTCWSCLAHTQGSDCFELDYENMTLTKMCNLEEVFCMVNRIWYVVEVGAEARNLSVNRTCATDCSPSCVVIGDRTKIHSCTSCCTTSYCNIGSSASAQPIANTCLVGAALLLGAWSSLASPWTYTLPAG</sequence>
<name>A0AAW0SYU6_SCYPA</name>
<comment type="caution">
    <text evidence="1">The sequence shown here is derived from an EMBL/GenBank/DDBJ whole genome shotgun (WGS) entry which is preliminary data.</text>
</comment>
<keyword evidence="2" id="KW-1185">Reference proteome</keyword>
<protein>
    <submittedName>
        <fullName evidence="1">Uncharacterized protein</fullName>
    </submittedName>
</protein>
<proteinExistence type="predicted"/>
<accession>A0AAW0SYU6</accession>
<organism evidence="1 2">
    <name type="scientific">Scylla paramamosain</name>
    <name type="common">Mud crab</name>
    <dbReference type="NCBI Taxonomy" id="85552"/>
    <lineage>
        <taxon>Eukaryota</taxon>
        <taxon>Metazoa</taxon>
        <taxon>Ecdysozoa</taxon>
        <taxon>Arthropoda</taxon>
        <taxon>Crustacea</taxon>
        <taxon>Multicrustacea</taxon>
        <taxon>Malacostraca</taxon>
        <taxon>Eumalacostraca</taxon>
        <taxon>Eucarida</taxon>
        <taxon>Decapoda</taxon>
        <taxon>Pleocyemata</taxon>
        <taxon>Brachyura</taxon>
        <taxon>Eubrachyura</taxon>
        <taxon>Portunoidea</taxon>
        <taxon>Portunidae</taxon>
        <taxon>Portuninae</taxon>
        <taxon>Scylla</taxon>
    </lineage>
</organism>